<protein>
    <submittedName>
        <fullName evidence="1">Uncharacterized protein</fullName>
    </submittedName>
</protein>
<proteinExistence type="predicted"/>
<evidence type="ECO:0000313" key="2">
    <source>
        <dbReference type="Proteomes" id="UP000279236"/>
    </source>
</evidence>
<gene>
    <name evidence="1" type="ORF">EHS24_008227</name>
</gene>
<organism evidence="1 2">
    <name type="scientific">Apiotrichum porosum</name>
    <dbReference type="NCBI Taxonomy" id="105984"/>
    <lineage>
        <taxon>Eukaryota</taxon>
        <taxon>Fungi</taxon>
        <taxon>Dikarya</taxon>
        <taxon>Basidiomycota</taxon>
        <taxon>Agaricomycotina</taxon>
        <taxon>Tremellomycetes</taxon>
        <taxon>Trichosporonales</taxon>
        <taxon>Trichosporonaceae</taxon>
        <taxon>Apiotrichum</taxon>
    </lineage>
</organism>
<dbReference type="AlphaFoldDB" id="A0A427XT83"/>
<accession>A0A427XT83</accession>
<dbReference type="RefSeq" id="XP_028476478.1">
    <property type="nucleotide sequence ID" value="XM_028623545.1"/>
</dbReference>
<name>A0A427XT83_9TREE</name>
<keyword evidence="2" id="KW-1185">Reference proteome</keyword>
<sequence length="127" mass="14005">MNVQGGYQFVSYPDGRARGFYVPGVPISGPPRYSDSSADINRFPPAEIRVDTRQRAICHACSNPIASPTARGYCENCIGMIRQGQIGRRAGGQTSYAHPSTATSQAAWRAKTWGESVRGFWRRMFCV</sequence>
<reference evidence="1 2" key="1">
    <citation type="submission" date="2018-11" db="EMBL/GenBank/DDBJ databases">
        <title>Genome sequence of Apiotrichum porosum DSM 27194.</title>
        <authorList>
            <person name="Aliyu H."/>
            <person name="Gorte O."/>
            <person name="Ochsenreither K."/>
        </authorList>
    </citation>
    <scope>NUCLEOTIDE SEQUENCE [LARGE SCALE GENOMIC DNA]</scope>
    <source>
        <strain evidence="1 2">DSM 27194</strain>
    </source>
</reference>
<comment type="caution">
    <text evidence="1">The sequence shown here is derived from an EMBL/GenBank/DDBJ whole genome shotgun (WGS) entry which is preliminary data.</text>
</comment>
<dbReference type="Proteomes" id="UP000279236">
    <property type="component" value="Unassembled WGS sequence"/>
</dbReference>
<dbReference type="GeneID" id="39592770"/>
<evidence type="ECO:0000313" key="1">
    <source>
        <dbReference type="EMBL" id="RSH82023.1"/>
    </source>
</evidence>
<dbReference type="EMBL" id="RSCE01000006">
    <property type="protein sequence ID" value="RSH82023.1"/>
    <property type="molecule type" value="Genomic_DNA"/>
</dbReference>